<dbReference type="Gene3D" id="3.40.30.10">
    <property type="entry name" value="Glutaredoxin"/>
    <property type="match status" value="1"/>
</dbReference>
<proteinExistence type="predicted"/>
<dbReference type="InterPro" id="IPR036249">
    <property type="entry name" value="Thioredoxin-like_sf"/>
</dbReference>
<keyword evidence="2" id="KW-0201">Cytochrome c-type biogenesis</keyword>
<organism evidence="7 8">
    <name type="scientific">Actinokineospora guangxiensis</name>
    <dbReference type="NCBI Taxonomy" id="1490288"/>
    <lineage>
        <taxon>Bacteria</taxon>
        <taxon>Bacillati</taxon>
        <taxon>Actinomycetota</taxon>
        <taxon>Actinomycetes</taxon>
        <taxon>Pseudonocardiales</taxon>
        <taxon>Pseudonocardiaceae</taxon>
        <taxon>Actinokineospora</taxon>
    </lineage>
</organism>
<accession>A0ABW0ETT7</accession>
<dbReference type="Pfam" id="PF00578">
    <property type="entry name" value="AhpC-TSA"/>
    <property type="match status" value="1"/>
</dbReference>
<dbReference type="CDD" id="cd02966">
    <property type="entry name" value="TlpA_like_family"/>
    <property type="match status" value="1"/>
</dbReference>
<dbReference type="Proteomes" id="UP001596157">
    <property type="component" value="Unassembled WGS sequence"/>
</dbReference>
<dbReference type="PROSITE" id="PS51352">
    <property type="entry name" value="THIOREDOXIN_2"/>
    <property type="match status" value="1"/>
</dbReference>
<evidence type="ECO:0000256" key="2">
    <source>
        <dbReference type="ARBA" id="ARBA00022748"/>
    </source>
</evidence>
<dbReference type="EMBL" id="JBHSKF010000018">
    <property type="protein sequence ID" value="MFC5290798.1"/>
    <property type="molecule type" value="Genomic_DNA"/>
</dbReference>
<dbReference type="PANTHER" id="PTHR42852">
    <property type="entry name" value="THIOL:DISULFIDE INTERCHANGE PROTEIN DSBE"/>
    <property type="match status" value="1"/>
</dbReference>
<feature type="domain" description="Thioredoxin" evidence="6">
    <location>
        <begin position="31"/>
        <end position="196"/>
    </location>
</feature>
<keyword evidence="3" id="KW-0735">Signal-anchor</keyword>
<comment type="subcellular location">
    <subcellularLocation>
        <location evidence="1">Cell envelope</location>
    </subcellularLocation>
</comment>
<reference evidence="8" key="1">
    <citation type="journal article" date="2019" name="Int. J. Syst. Evol. Microbiol.">
        <title>The Global Catalogue of Microorganisms (GCM) 10K type strain sequencing project: providing services to taxonomists for standard genome sequencing and annotation.</title>
        <authorList>
            <consortium name="The Broad Institute Genomics Platform"/>
            <consortium name="The Broad Institute Genome Sequencing Center for Infectious Disease"/>
            <person name="Wu L."/>
            <person name="Ma J."/>
        </authorList>
    </citation>
    <scope>NUCLEOTIDE SEQUENCE [LARGE SCALE GENOMIC DNA]</scope>
    <source>
        <strain evidence="8">CCUG 59778</strain>
    </source>
</reference>
<evidence type="ECO:0000256" key="4">
    <source>
        <dbReference type="ARBA" id="ARBA00023157"/>
    </source>
</evidence>
<evidence type="ECO:0000259" key="6">
    <source>
        <dbReference type="PROSITE" id="PS51352"/>
    </source>
</evidence>
<comment type="caution">
    <text evidence="7">The sequence shown here is derived from an EMBL/GenBank/DDBJ whole genome shotgun (WGS) entry which is preliminary data.</text>
</comment>
<evidence type="ECO:0000256" key="3">
    <source>
        <dbReference type="ARBA" id="ARBA00022968"/>
    </source>
</evidence>
<protein>
    <submittedName>
        <fullName evidence="7">TlpA family protein disulfide reductase</fullName>
    </submittedName>
</protein>
<keyword evidence="4" id="KW-1015">Disulfide bond</keyword>
<keyword evidence="5" id="KW-0676">Redox-active center</keyword>
<sequence length="196" mass="20031">MIPRVRWLVVVAVLGLAAAVALWPRGDEPAPRTPPPGPDVAAARAAAGLPGCADAAEGPQQLRGVTTTCLGTGGPVDAAAALGGRDVLLNVWATWCQPCKEELPLLAEYDAGEGIDVVTLAVQSGQGDALVLLRALGVRLESLIDEDGSVAAALRVPNALPASYLLKADGTVSFIGEPRLFRTVADIRTAVAEGLA</sequence>
<dbReference type="InterPro" id="IPR050553">
    <property type="entry name" value="Thioredoxin_ResA/DsbE_sf"/>
</dbReference>
<dbReference type="PANTHER" id="PTHR42852:SF6">
    <property type="entry name" value="THIOL:DISULFIDE INTERCHANGE PROTEIN DSBE"/>
    <property type="match status" value="1"/>
</dbReference>
<dbReference type="SUPFAM" id="SSF52833">
    <property type="entry name" value="Thioredoxin-like"/>
    <property type="match status" value="1"/>
</dbReference>
<evidence type="ECO:0000313" key="7">
    <source>
        <dbReference type="EMBL" id="MFC5290798.1"/>
    </source>
</evidence>
<evidence type="ECO:0000256" key="1">
    <source>
        <dbReference type="ARBA" id="ARBA00004196"/>
    </source>
</evidence>
<dbReference type="InterPro" id="IPR000866">
    <property type="entry name" value="AhpC/TSA"/>
</dbReference>
<dbReference type="RefSeq" id="WP_378250692.1">
    <property type="nucleotide sequence ID" value="NZ_JBHSKF010000018.1"/>
</dbReference>
<dbReference type="InterPro" id="IPR013766">
    <property type="entry name" value="Thioredoxin_domain"/>
</dbReference>
<name>A0ABW0ETT7_9PSEU</name>
<keyword evidence="3" id="KW-0812">Transmembrane</keyword>
<evidence type="ECO:0000256" key="5">
    <source>
        <dbReference type="ARBA" id="ARBA00023284"/>
    </source>
</evidence>
<keyword evidence="8" id="KW-1185">Reference proteome</keyword>
<gene>
    <name evidence="7" type="ORF">ACFPM7_27430</name>
</gene>
<evidence type="ECO:0000313" key="8">
    <source>
        <dbReference type="Proteomes" id="UP001596157"/>
    </source>
</evidence>